<gene>
    <name evidence="2" type="ORF">AMK59_5623</name>
</gene>
<dbReference type="Proteomes" id="UP000051574">
    <property type="component" value="Unassembled WGS sequence"/>
</dbReference>
<feature type="compositionally biased region" description="Acidic residues" evidence="1">
    <location>
        <begin position="33"/>
        <end position="48"/>
    </location>
</feature>
<name>A0A0T6B2Z1_9SCAR</name>
<dbReference type="AlphaFoldDB" id="A0A0T6B2Z1"/>
<feature type="non-terminal residue" evidence="2">
    <location>
        <position position="195"/>
    </location>
</feature>
<organism evidence="2 3">
    <name type="scientific">Oryctes borbonicus</name>
    <dbReference type="NCBI Taxonomy" id="1629725"/>
    <lineage>
        <taxon>Eukaryota</taxon>
        <taxon>Metazoa</taxon>
        <taxon>Ecdysozoa</taxon>
        <taxon>Arthropoda</taxon>
        <taxon>Hexapoda</taxon>
        <taxon>Insecta</taxon>
        <taxon>Pterygota</taxon>
        <taxon>Neoptera</taxon>
        <taxon>Endopterygota</taxon>
        <taxon>Coleoptera</taxon>
        <taxon>Polyphaga</taxon>
        <taxon>Scarabaeiformia</taxon>
        <taxon>Scarabaeidae</taxon>
        <taxon>Dynastinae</taxon>
        <taxon>Oryctes</taxon>
    </lineage>
</organism>
<comment type="caution">
    <text evidence="2">The sequence shown here is derived from an EMBL/GenBank/DDBJ whole genome shotgun (WGS) entry which is preliminary data.</text>
</comment>
<dbReference type="SUPFAM" id="SSF52540">
    <property type="entry name" value="P-loop containing nucleoside triphosphate hydrolases"/>
    <property type="match status" value="1"/>
</dbReference>
<accession>A0A0T6B2Z1</accession>
<dbReference type="EMBL" id="LJIG01016231">
    <property type="protein sequence ID" value="KRT81223.1"/>
    <property type="molecule type" value="Genomic_DNA"/>
</dbReference>
<evidence type="ECO:0000256" key="1">
    <source>
        <dbReference type="SAM" id="MobiDB-lite"/>
    </source>
</evidence>
<dbReference type="OrthoDB" id="5600252at2759"/>
<evidence type="ECO:0000313" key="3">
    <source>
        <dbReference type="Proteomes" id="UP000051574"/>
    </source>
</evidence>
<dbReference type="PANTHER" id="PTHR18934">
    <property type="entry name" value="ATP-DEPENDENT RNA HELICASE"/>
    <property type="match status" value="1"/>
</dbReference>
<protein>
    <recommendedName>
        <fullName evidence="4">Helicase</fullName>
    </recommendedName>
</protein>
<dbReference type="PANTHER" id="PTHR18934:SF113">
    <property type="entry name" value="ATP-DEPENDENT RNA HELICASE TDRD9"/>
    <property type="match status" value="1"/>
</dbReference>
<dbReference type="GO" id="GO:0003723">
    <property type="term" value="F:RNA binding"/>
    <property type="evidence" value="ECO:0007669"/>
    <property type="project" value="TreeGrafter"/>
</dbReference>
<feature type="region of interest" description="Disordered" evidence="1">
    <location>
        <begin position="29"/>
        <end position="51"/>
    </location>
</feature>
<proteinExistence type="predicted"/>
<sequence>MGDILDDFLNPNKIFQPRVVPTGIVNGRLCDENSSEEDESDTYEEENNTDYARPYQLAEEKLYKQVLTGQDKEKSLYNVDSTDFLYSETSGTIQAQGPTEVFNKYSFTRIEDNHLPIEYYKSSIIDHLNSNSVLIIQGRTGCGKTTQVPQYILDDCRANNTYCNVVVTQPRRIAAISVAKRVCVERGWALGTVCG</sequence>
<evidence type="ECO:0000313" key="2">
    <source>
        <dbReference type="EMBL" id="KRT81223.1"/>
    </source>
</evidence>
<dbReference type="Gene3D" id="3.40.50.300">
    <property type="entry name" value="P-loop containing nucleotide triphosphate hydrolases"/>
    <property type="match status" value="1"/>
</dbReference>
<dbReference type="InterPro" id="IPR027417">
    <property type="entry name" value="P-loop_NTPase"/>
</dbReference>
<dbReference type="GO" id="GO:0004386">
    <property type="term" value="F:helicase activity"/>
    <property type="evidence" value="ECO:0007669"/>
    <property type="project" value="TreeGrafter"/>
</dbReference>
<reference evidence="2 3" key="1">
    <citation type="submission" date="2015-09" db="EMBL/GenBank/DDBJ databases">
        <title>Draft genome of the scarab beetle Oryctes borbonicus.</title>
        <authorList>
            <person name="Meyer J.M."/>
            <person name="Markov G.V."/>
            <person name="Baskaran P."/>
            <person name="Herrmann M."/>
            <person name="Sommer R.J."/>
            <person name="Roedelsperger C."/>
        </authorList>
    </citation>
    <scope>NUCLEOTIDE SEQUENCE [LARGE SCALE GENOMIC DNA]</scope>
    <source>
        <strain evidence="2">OB123</strain>
        <tissue evidence="2">Whole animal</tissue>
    </source>
</reference>
<evidence type="ECO:0008006" key="4">
    <source>
        <dbReference type="Google" id="ProtNLM"/>
    </source>
</evidence>
<keyword evidence="3" id="KW-1185">Reference proteome</keyword>